<dbReference type="RefSeq" id="WP_135060355.1">
    <property type="nucleotide sequence ID" value="NZ_CP038254.1"/>
</dbReference>
<feature type="transmembrane region" description="Helical" evidence="1">
    <location>
        <begin position="187"/>
        <end position="208"/>
    </location>
</feature>
<organism evidence="2 3">
    <name type="scientific">Legionella israelensis</name>
    <dbReference type="NCBI Taxonomy" id="454"/>
    <lineage>
        <taxon>Bacteria</taxon>
        <taxon>Pseudomonadati</taxon>
        <taxon>Pseudomonadota</taxon>
        <taxon>Gammaproteobacteria</taxon>
        <taxon>Legionellales</taxon>
        <taxon>Legionellaceae</taxon>
        <taxon>Legionella</taxon>
    </lineage>
</organism>
<name>A0AAX1EG98_9GAMM</name>
<reference evidence="2 3" key="1">
    <citation type="submission" date="2019-03" db="EMBL/GenBank/DDBJ databases">
        <title>Diverse conjugative elements silence natural transformation in Legionella species.</title>
        <authorList>
            <person name="Durieux I."/>
            <person name="Ginevra C."/>
            <person name="Attaiech L."/>
            <person name="Picq K."/>
            <person name="Juan P.A."/>
            <person name="Jarraud S."/>
            <person name="Charpentier X."/>
        </authorList>
    </citation>
    <scope>NUCLEOTIDE SEQUENCE [LARGE SCALE GENOMIC DNA]</scope>
    <source>
        <strain evidence="2 3">HL-0427-4011</strain>
    </source>
</reference>
<accession>A0AAX1EG98</accession>
<dbReference type="Proteomes" id="UP000295517">
    <property type="component" value="Chromosome"/>
</dbReference>
<keyword evidence="1" id="KW-1133">Transmembrane helix</keyword>
<keyword evidence="1" id="KW-0472">Membrane</keyword>
<dbReference type="EMBL" id="CP038254">
    <property type="protein sequence ID" value="QBR84091.1"/>
    <property type="molecule type" value="Genomic_DNA"/>
</dbReference>
<evidence type="ECO:0008006" key="4">
    <source>
        <dbReference type="Google" id="ProtNLM"/>
    </source>
</evidence>
<evidence type="ECO:0000256" key="1">
    <source>
        <dbReference type="SAM" id="Phobius"/>
    </source>
</evidence>
<feature type="transmembrane region" description="Helical" evidence="1">
    <location>
        <begin position="161"/>
        <end position="181"/>
    </location>
</feature>
<proteinExistence type="predicted"/>
<evidence type="ECO:0000313" key="3">
    <source>
        <dbReference type="Proteomes" id="UP000295517"/>
    </source>
</evidence>
<keyword evidence="1" id="KW-0812">Transmembrane</keyword>
<sequence>MVYTLFRKIKTFPEVNKEIEDLLFEAYEGIAGKKAASALKMKFEDEKRNKEQSNKEYTFNQQLLTLSGYLNPLKNQNFNNLILLLAVRINQFERAYKKAEDKDYEQREILEQYQQFAKVLKYSLKGRDEQATSCISHYLNAPNYYPVGPTTEIPKSTKNKAIAYTTIGIGAGIFLLGLAAIAFCWPLAAAAIPLGLLIMAPAVTYLCSSNDVDAEEIKQSEIGIFENAANLSKSENEKYEYPFKNEYQKEYIEENSEHLKIA</sequence>
<gene>
    <name evidence="2" type="ORF">E3983_06820</name>
</gene>
<protein>
    <recommendedName>
        <fullName evidence="4">23, 7 kDa protein</fullName>
    </recommendedName>
</protein>
<evidence type="ECO:0000313" key="2">
    <source>
        <dbReference type="EMBL" id="QBR84091.1"/>
    </source>
</evidence>
<dbReference type="AlphaFoldDB" id="A0AAX1EG98"/>